<evidence type="ECO:0000256" key="1">
    <source>
        <dbReference type="SAM" id="Phobius"/>
    </source>
</evidence>
<dbReference type="InterPro" id="IPR009781">
    <property type="entry name" value="DUF1345"/>
</dbReference>
<comment type="caution">
    <text evidence="2">The sequence shown here is derived from an EMBL/GenBank/DDBJ whole genome shotgun (WGS) entry which is preliminary data.</text>
</comment>
<feature type="transmembrane region" description="Helical" evidence="1">
    <location>
        <begin position="198"/>
        <end position="219"/>
    </location>
</feature>
<name>A0A512N645_9HYPH</name>
<dbReference type="AlphaFoldDB" id="A0A512N645"/>
<dbReference type="EMBL" id="BKAJ01000030">
    <property type="protein sequence ID" value="GEP54403.1"/>
    <property type="molecule type" value="Genomic_DNA"/>
</dbReference>
<sequence>MATGTYRDKRVFRFIIGRKRLLASTVAGLVLLALLPAEIRLTTRFIMAWDLTALLYISAIMWMIHGSTVEDCHDHAALNDEGDWVILLLVVSAVVASFICIAAEMPALKSPNHSLALGIFLTALTVVLSWTFTHTVFTLHYANVYYRPDEDGPGGLHFPGHREPDYRDFLYYSFVIGCASQTADVSTESRAMRQLTMVHGIVSFAFNTAILALTINVGASMLS</sequence>
<proteinExistence type="predicted"/>
<evidence type="ECO:0000313" key="3">
    <source>
        <dbReference type="Proteomes" id="UP000321058"/>
    </source>
</evidence>
<protein>
    <submittedName>
        <fullName evidence="2">Membrane protein</fullName>
    </submittedName>
</protein>
<accession>A0A512N645</accession>
<keyword evidence="1" id="KW-1133">Transmembrane helix</keyword>
<evidence type="ECO:0000313" key="2">
    <source>
        <dbReference type="EMBL" id="GEP54403.1"/>
    </source>
</evidence>
<organism evidence="2 3">
    <name type="scientific">Reyranella soli</name>
    <dbReference type="NCBI Taxonomy" id="1230389"/>
    <lineage>
        <taxon>Bacteria</taxon>
        <taxon>Pseudomonadati</taxon>
        <taxon>Pseudomonadota</taxon>
        <taxon>Alphaproteobacteria</taxon>
        <taxon>Hyphomicrobiales</taxon>
        <taxon>Reyranellaceae</taxon>
        <taxon>Reyranella</taxon>
    </lineage>
</organism>
<feature type="transmembrane region" description="Helical" evidence="1">
    <location>
        <begin position="20"/>
        <end position="39"/>
    </location>
</feature>
<dbReference type="Proteomes" id="UP000321058">
    <property type="component" value="Unassembled WGS sequence"/>
</dbReference>
<reference evidence="2 3" key="1">
    <citation type="submission" date="2019-07" db="EMBL/GenBank/DDBJ databases">
        <title>Whole genome shotgun sequence of Reyranella soli NBRC 108950.</title>
        <authorList>
            <person name="Hosoyama A."/>
            <person name="Uohara A."/>
            <person name="Ohji S."/>
            <person name="Ichikawa N."/>
        </authorList>
    </citation>
    <scope>NUCLEOTIDE SEQUENCE [LARGE SCALE GENOMIC DNA]</scope>
    <source>
        <strain evidence="2 3">NBRC 108950</strain>
    </source>
</reference>
<feature type="transmembrane region" description="Helical" evidence="1">
    <location>
        <begin position="115"/>
        <end position="137"/>
    </location>
</feature>
<feature type="transmembrane region" description="Helical" evidence="1">
    <location>
        <begin position="84"/>
        <end position="103"/>
    </location>
</feature>
<keyword evidence="3" id="KW-1185">Reference proteome</keyword>
<dbReference type="Pfam" id="PF07077">
    <property type="entry name" value="DUF1345"/>
    <property type="match status" value="1"/>
</dbReference>
<feature type="transmembrane region" description="Helical" evidence="1">
    <location>
        <begin position="46"/>
        <end position="64"/>
    </location>
</feature>
<keyword evidence="1" id="KW-0812">Transmembrane</keyword>
<gene>
    <name evidence="2" type="ORF">RSO01_15690</name>
</gene>
<dbReference type="RefSeq" id="WP_170302917.1">
    <property type="nucleotide sequence ID" value="NZ_BKAJ01000030.1"/>
</dbReference>
<keyword evidence="1" id="KW-0472">Membrane</keyword>